<dbReference type="AlphaFoldDB" id="A0A919V2B0"/>
<accession>A0A919V2B0</accession>
<proteinExistence type="predicted"/>
<evidence type="ECO:0008006" key="3">
    <source>
        <dbReference type="Google" id="ProtNLM"/>
    </source>
</evidence>
<keyword evidence="2" id="KW-1185">Reference proteome</keyword>
<name>A0A919V2B0_9ACTN</name>
<dbReference type="Pfam" id="PF10739">
    <property type="entry name" value="DUF2550"/>
    <property type="match status" value="1"/>
</dbReference>
<comment type="caution">
    <text evidence="1">The sequence shown here is derived from an EMBL/GenBank/DDBJ whole genome shotgun (WGS) entry which is preliminary data.</text>
</comment>
<evidence type="ECO:0000313" key="2">
    <source>
        <dbReference type="Proteomes" id="UP000655287"/>
    </source>
</evidence>
<evidence type="ECO:0000313" key="1">
    <source>
        <dbReference type="EMBL" id="GII75120.1"/>
    </source>
</evidence>
<sequence length="132" mass="13893">MGATMAALDILASVVAIAALMVIRGVVLARARGNIICSLRTGGRSWRSGVARYAGGELHWIPFLGLRLRPRHAIARRGLTVSTRRPLTGEDGPAGYWTVDCAGVSLAMSEDALTGFLAWVESAPPSAHLDAA</sequence>
<gene>
    <name evidence="1" type="ORF">Sru01_01020</name>
</gene>
<reference evidence="1" key="1">
    <citation type="submission" date="2021-01" db="EMBL/GenBank/DDBJ databases">
        <title>Whole genome shotgun sequence of Sphaerisporangium rufum NBRC 109079.</title>
        <authorList>
            <person name="Komaki H."/>
            <person name="Tamura T."/>
        </authorList>
    </citation>
    <scope>NUCLEOTIDE SEQUENCE</scope>
    <source>
        <strain evidence="1">NBRC 109079</strain>
    </source>
</reference>
<dbReference type="Proteomes" id="UP000655287">
    <property type="component" value="Unassembled WGS sequence"/>
</dbReference>
<dbReference type="InterPro" id="IPR019675">
    <property type="entry name" value="DUF2550"/>
</dbReference>
<dbReference type="RefSeq" id="WP_239136657.1">
    <property type="nucleotide sequence ID" value="NZ_BOOU01000001.1"/>
</dbReference>
<dbReference type="EMBL" id="BOOU01000001">
    <property type="protein sequence ID" value="GII75120.1"/>
    <property type="molecule type" value="Genomic_DNA"/>
</dbReference>
<organism evidence="1 2">
    <name type="scientific">Sphaerisporangium rufum</name>
    <dbReference type="NCBI Taxonomy" id="1381558"/>
    <lineage>
        <taxon>Bacteria</taxon>
        <taxon>Bacillati</taxon>
        <taxon>Actinomycetota</taxon>
        <taxon>Actinomycetes</taxon>
        <taxon>Streptosporangiales</taxon>
        <taxon>Streptosporangiaceae</taxon>
        <taxon>Sphaerisporangium</taxon>
    </lineage>
</organism>
<protein>
    <recommendedName>
        <fullName evidence="3">DUF2550 family protein</fullName>
    </recommendedName>
</protein>